<dbReference type="InterPro" id="IPR043146">
    <property type="entry name" value="Penicillin_amidase_N_B-knob"/>
</dbReference>
<reference evidence="13 14" key="1">
    <citation type="submission" date="2019-09" db="EMBL/GenBank/DDBJ databases">
        <authorList>
            <person name="Chandra G."/>
            <person name="Truman W A."/>
        </authorList>
    </citation>
    <scope>NUCLEOTIDE SEQUENCE [LARGE SCALE GENOMIC DNA]</scope>
    <source>
        <strain evidence="13">PS847</strain>
    </source>
</reference>
<name>A0A5E7JUG4_PSEFL</name>
<keyword evidence="6 13" id="KW-0378">Hydrolase</keyword>
<dbReference type="AlphaFoldDB" id="A0A5E7JUG4"/>
<dbReference type="PANTHER" id="PTHR34218:SF4">
    <property type="entry name" value="ACYL-HOMOSERINE LACTONE ACYLASE QUIP"/>
    <property type="match status" value="1"/>
</dbReference>
<dbReference type="InterPro" id="IPR029055">
    <property type="entry name" value="Ntn_hydrolases_N"/>
</dbReference>
<organism evidence="13 14">
    <name type="scientific">Pseudomonas fluorescens</name>
    <dbReference type="NCBI Taxonomy" id="294"/>
    <lineage>
        <taxon>Bacteria</taxon>
        <taxon>Pseudomonadati</taxon>
        <taxon>Pseudomonadota</taxon>
        <taxon>Gammaproteobacteria</taxon>
        <taxon>Pseudomonadales</taxon>
        <taxon>Pseudomonadaceae</taxon>
        <taxon>Pseudomonas</taxon>
    </lineage>
</organism>
<evidence type="ECO:0000256" key="10">
    <source>
        <dbReference type="ARBA" id="ARBA00039697"/>
    </source>
</evidence>
<dbReference type="Gene3D" id="3.60.20.10">
    <property type="entry name" value="Glutamine Phosphoribosylpyrophosphate, subunit 1, domain 1"/>
    <property type="match status" value="1"/>
</dbReference>
<dbReference type="GO" id="GO:0016811">
    <property type="term" value="F:hydrolase activity, acting on carbon-nitrogen (but not peptide) bonds, in linear amides"/>
    <property type="evidence" value="ECO:0007669"/>
    <property type="project" value="InterPro"/>
</dbReference>
<dbReference type="PANTHER" id="PTHR34218">
    <property type="entry name" value="PEPTIDASE S45 PENICILLIN AMIDASE"/>
    <property type="match status" value="1"/>
</dbReference>
<dbReference type="EMBL" id="CABVIC010000002">
    <property type="protein sequence ID" value="VVO93211.1"/>
    <property type="molecule type" value="Genomic_DNA"/>
</dbReference>
<comment type="similarity">
    <text evidence="2">Belongs to the peptidase S45 family.</text>
</comment>
<evidence type="ECO:0000256" key="2">
    <source>
        <dbReference type="ARBA" id="ARBA00006586"/>
    </source>
</evidence>
<evidence type="ECO:0000313" key="14">
    <source>
        <dbReference type="Proteomes" id="UP000326067"/>
    </source>
</evidence>
<evidence type="ECO:0000256" key="9">
    <source>
        <dbReference type="ARBA" id="ARBA00039041"/>
    </source>
</evidence>
<dbReference type="PIRSF" id="PIRSF001227">
    <property type="entry name" value="Pen_acylase"/>
    <property type="match status" value="1"/>
</dbReference>
<comment type="subunit">
    <text evidence="8">Heterodimer of an alpha subunit and a beta subunit processed from the same precursor.</text>
</comment>
<evidence type="ECO:0000256" key="5">
    <source>
        <dbReference type="ARBA" id="ARBA00022764"/>
    </source>
</evidence>
<feature type="binding site" evidence="12">
    <location>
        <position position="334"/>
    </location>
    <ligand>
        <name>Ca(2+)</name>
        <dbReference type="ChEBI" id="CHEBI:29108"/>
    </ligand>
</feature>
<dbReference type="Proteomes" id="UP000326067">
    <property type="component" value="Unassembled WGS sequence"/>
</dbReference>
<dbReference type="CDD" id="cd03747">
    <property type="entry name" value="Ntn_PGA_like"/>
    <property type="match status" value="1"/>
</dbReference>
<protein>
    <recommendedName>
        <fullName evidence="10">Acyl-homoserine lactone acylase QuiP</fullName>
        <ecNumber evidence="9">3.5.1.97</ecNumber>
    </recommendedName>
</protein>
<dbReference type="Gene3D" id="1.10.1400.10">
    <property type="match status" value="1"/>
</dbReference>
<comment type="subcellular location">
    <subcellularLocation>
        <location evidence="1">Periplasm</location>
    </subcellularLocation>
</comment>
<comment type="catalytic activity">
    <reaction evidence="11">
        <text>an N-acyl-L-homoserine lactone + H2O = L-homoserine lactone + a carboxylate</text>
        <dbReference type="Rhea" id="RHEA:18937"/>
        <dbReference type="ChEBI" id="CHEBI:15377"/>
        <dbReference type="ChEBI" id="CHEBI:29067"/>
        <dbReference type="ChEBI" id="CHEBI:55474"/>
        <dbReference type="ChEBI" id="CHEBI:58633"/>
        <dbReference type="EC" id="3.5.1.97"/>
    </reaction>
</comment>
<keyword evidence="4" id="KW-0732">Signal</keyword>
<keyword evidence="7" id="KW-0865">Zymogen</keyword>
<keyword evidence="12" id="KW-0479">Metal-binding</keyword>
<dbReference type="GO" id="GO:0009372">
    <property type="term" value="P:quorum sensing"/>
    <property type="evidence" value="ECO:0007669"/>
    <property type="project" value="UniProtKB-KW"/>
</dbReference>
<dbReference type="InterPro" id="IPR023343">
    <property type="entry name" value="Penicillin_amidase_dom1"/>
</dbReference>
<dbReference type="EC" id="3.5.1.97" evidence="9"/>
<accession>A0A5E7JUG4</accession>
<dbReference type="InterPro" id="IPR043147">
    <property type="entry name" value="Penicillin_amidase_A-knob"/>
</dbReference>
<evidence type="ECO:0000256" key="1">
    <source>
        <dbReference type="ARBA" id="ARBA00004418"/>
    </source>
</evidence>
<evidence type="ECO:0000256" key="8">
    <source>
        <dbReference type="ARBA" id="ARBA00038735"/>
    </source>
</evidence>
<evidence type="ECO:0000256" key="4">
    <source>
        <dbReference type="ARBA" id="ARBA00022729"/>
    </source>
</evidence>
<feature type="binding site" evidence="12">
    <location>
        <position position="337"/>
    </location>
    <ligand>
        <name>Ca(2+)</name>
        <dbReference type="ChEBI" id="CHEBI:29108"/>
    </ligand>
</feature>
<dbReference type="InterPro" id="IPR002692">
    <property type="entry name" value="S45"/>
</dbReference>
<gene>
    <name evidence="13" type="primary">quiP_1</name>
    <name evidence="13" type="ORF">PS847_02425</name>
</gene>
<dbReference type="Pfam" id="PF01804">
    <property type="entry name" value="Penicil_amidase"/>
    <property type="match status" value="1"/>
</dbReference>
<keyword evidence="5" id="KW-0574">Periplasm</keyword>
<evidence type="ECO:0000256" key="11">
    <source>
        <dbReference type="ARBA" id="ARBA00048629"/>
    </source>
</evidence>
<comment type="cofactor">
    <cofactor evidence="12">
        <name>Ca(2+)</name>
        <dbReference type="ChEBI" id="CHEBI:29108"/>
    </cofactor>
    <text evidence="12">Binds 1 Ca(2+) ion per dimer.</text>
</comment>
<proteinExistence type="inferred from homology"/>
<dbReference type="RefSeq" id="WP_150636389.1">
    <property type="nucleotide sequence ID" value="NZ_CABVIC010000002.1"/>
</dbReference>
<evidence type="ECO:0000256" key="12">
    <source>
        <dbReference type="PIRSR" id="PIRSR001227-2"/>
    </source>
</evidence>
<evidence type="ECO:0000313" key="13">
    <source>
        <dbReference type="EMBL" id="VVO93211.1"/>
    </source>
</evidence>
<dbReference type="InterPro" id="IPR014395">
    <property type="entry name" value="Pen/GL7ACA/AHL_acylase"/>
</dbReference>
<dbReference type="GO" id="GO:0017000">
    <property type="term" value="P:antibiotic biosynthetic process"/>
    <property type="evidence" value="ECO:0007669"/>
    <property type="project" value="InterPro"/>
</dbReference>
<keyword evidence="12" id="KW-0106">Calcium</keyword>
<dbReference type="GO" id="GO:0042597">
    <property type="term" value="C:periplasmic space"/>
    <property type="evidence" value="ECO:0007669"/>
    <property type="project" value="UniProtKB-SubCell"/>
</dbReference>
<evidence type="ECO:0000256" key="3">
    <source>
        <dbReference type="ARBA" id="ARBA00022654"/>
    </source>
</evidence>
<sequence>MASPALTHFLPRFGVAAAVAGVLGLSGCQTWNAQDSLPPTSGVQPLKGLAQNVSVRRNAMGMPLIESNSFHDALFSLGYVHASDRINQMVTLRLLAQGRLAEMSGASMLDADRYMRAVNLKKSAGELYKASSPRLKRFFEVYARGVNAYLFRYADKLPGDLAASGYKPEYWKPEDSALIFALLNFSQSANLPEEIQSLVLAQTVTTDKLAWLSPSAPDENLPVAEADKLQGLKLNGQIPGLTELSNASQQLSALNLLATPTANNWAIAPQRSRSGKSLLASDAHGPLAAPSLWSFVQIRAPKYQAAGVTVAGLPMVLGGFNGKVAWSMTSVLGDNQDLFLEKIRRQGSSLTYEVNGKWQPLGVRNETYFVKGQRPIREAVYETRHGALLNSAQAAAQGNGFGLALQTPSFTDDKTLDAFFDLTRAQNVERASDASREIRAITLNLVFADASNIGWQVTGRFPNRREGEGLLPSPGWDGRYDWDGYADPMLHPYDQDPAQGWLGTANQRVIPDGYGMQLSKSWAAPERGERLAEMAGSGKHDSRSVIAMQYDQTTTFAAKLKKVFEAPGMKQPLKQAIDALPEAERSKAREAFTRLMAFDGKLSPTSADAAIYELFLQQSMKQIFLDELGPESSQAWKAFVANGDLSYAAQADHLLGREDSPFWDDLRTPQKEDKSVILARSLAAAITAGDSQLGGDHRAWQWGKLHSYAWKNSNGQTVRGPLAAGGDHTTLNNSAFAWGQDFVTTRAPSMRFIVDFGQSEPLMAQNGTGQSGNPLSPNYLNGIDAWLKGQYIGLPMQPQNFDRVYGKARLTLTPGK</sequence>
<keyword evidence="3" id="KW-0673">Quorum sensing</keyword>
<feature type="binding site" evidence="12">
    <location>
        <position position="194"/>
    </location>
    <ligand>
        <name>Ca(2+)</name>
        <dbReference type="ChEBI" id="CHEBI:29108"/>
    </ligand>
</feature>
<evidence type="ECO:0000256" key="7">
    <source>
        <dbReference type="ARBA" id="ARBA00023145"/>
    </source>
</evidence>
<dbReference type="Gene3D" id="1.10.439.10">
    <property type="entry name" value="Penicillin Amidohydrolase, domain 1"/>
    <property type="match status" value="1"/>
</dbReference>
<evidence type="ECO:0000256" key="6">
    <source>
        <dbReference type="ARBA" id="ARBA00022801"/>
    </source>
</evidence>
<dbReference type="Gene3D" id="2.30.120.10">
    <property type="match status" value="1"/>
</dbReference>
<dbReference type="SUPFAM" id="SSF56235">
    <property type="entry name" value="N-terminal nucleophile aminohydrolases (Ntn hydrolases)"/>
    <property type="match status" value="1"/>
</dbReference>
<dbReference type="GO" id="GO:0046872">
    <property type="term" value="F:metal ion binding"/>
    <property type="evidence" value="ECO:0007669"/>
    <property type="project" value="UniProtKB-KW"/>
</dbReference>